<dbReference type="EMBL" id="BMNR01000004">
    <property type="protein sequence ID" value="GGK24288.1"/>
    <property type="molecule type" value="Genomic_DNA"/>
</dbReference>
<evidence type="ECO:0000313" key="2">
    <source>
        <dbReference type="Proteomes" id="UP000612329"/>
    </source>
</evidence>
<proteinExistence type="predicted"/>
<gene>
    <name evidence="1" type="ORF">GCM10007962_18160</name>
</gene>
<reference evidence="1" key="1">
    <citation type="journal article" date="2014" name="Int. J. Syst. Evol. Microbiol.">
        <title>Complete genome sequence of Corynebacterium casei LMG S-19264T (=DSM 44701T), isolated from a smear-ripened cheese.</title>
        <authorList>
            <consortium name="US DOE Joint Genome Institute (JGI-PGF)"/>
            <person name="Walter F."/>
            <person name="Albersmeier A."/>
            <person name="Kalinowski J."/>
            <person name="Ruckert C."/>
        </authorList>
    </citation>
    <scope>NUCLEOTIDE SEQUENCE</scope>
    <source>
        <strain evidence="1">JCM 12862</strain>
    </source>
</reference>
<reference evidence="1" key="2">
    <citation type="submission" date="2020-09" db="EMBL/GenBank/DDBJ databases">
        <authorList>
            <person name="Sun Q."/>
            <person name="Ohkuma M."/>
        </authorList>
    </citation>
    <scope>NUCLEOTIDE SEQUENCE</scope>
    <source>
        <strain evidence="1">JCM 12862</strain>
    </source>
</reference>
<name>A0A8J3BIB1_9FLAO</name>
<protein>
    <submittedName>
        <fullName evidence="1">Uncharacterized protein</fullName>
    </submittedName>
</protein>
<evidence type="ECO:0000313" key="1">
    <source>
        <dbReference type="EMBL" id="GGK24288.1"/>
    </source>
</evidence>
<comment type="caution">
    <text evidence="1">The sequence shown here is derived from an EMBL/GenBank/DDBJ whole genome shotgun (WGS) entry which is preliminary data.</text>
</comment>
<keyword evidence="2" id="KW-1185">Reference proteome</keyword>
<organism evidence="1 2">
    <name type="scientific">Yeosuana aromativorans</name>
    <dbReference type="NCBI Taxonomy" id="288019"/>
    <lineage>
        <taxon>Bacteria</taxon>
        <taxon>Pseudomonadati</taxon>
        <taxon>Bacteroidota</taxon>
        <taxon>Flavobacteriia</taxon>
        <taxon>Flavobacteriales</taxon>
        <taxon>Flavobacteriaceae</taxon>
        <taxon>Yeosuana</taxon>
    </lineage>
</organism>
<sequence>MVTTNFLCARLYVYIYLNHQNNPNQMKTNFYIFLFFLLSFSYANAQEKSTSLKVVSVNELHVNNTVSLTIQDSIEFNANENTDSNNKIIARAASDIRILLNRDRNLENINLLFPKIYKEIVA</sequence>
<dbReference type="Proteomes" id="UP000612329">
    <property type="component" value="Unassembled WGS sequence"/>
</dbReference>
<dbReference type="AlphaFoldDB" id="A0A8J3BIB1"/>
<accession>A0A8J3BIB1</accession>